<evidence type="ECO:0000313" key="2">
    <source>
        <dbReference type="Proteomes" id="UP001164250"/>
    </source>
</evidence>
<reference evidence="2" key="1">
    <citation type="journal article" date="2023" name="G3 (Bethesda)">
        <title>Genome assembly and association tests identify interacting loci associated with vigor, precocity, and sex in interspecific pistachio rootstocks.</title>
        <authorList>
            <person name="Palmer W."/>
            <person name="Jacygrad E."/>
            <person name="Sagayaradj S."/>
            <person name="Cavanaugh K."/>
            <person name="Han R."/>
            <person name="Bertier L."/>
            <person name="Beede B."/>
            <person name="Kafkas S."/>
            <person name="Golino D."/>
            <person name="Preece J."/>
            <person name="Michelmore R."/>
        </authorList>
    </citation>
    <scope>NUCLEOTIDE SEQUENCE [LARGE SCALE GENOMIC DNA]</scope>
</reference>
<keyword evidence="2" id="KW-1185">Reference proteome</keyword>
<organism evidence="1 2">
    <name type="scientific">Pistacia atlantica</name>
    <dbReference type="NCBI Taxonomy" id="434234"/>
    <lineage>
        <taxon>Eukaryota</taxon>
        <taxon>Viridiplantae</taxon>
        <taxon>Streptophyta</taxon>
        <taxon>Embryophyta</taxon>
        <taxon>Tracheophyta</taxon>
        <taxon>Spermatophyta</taxon>
        <taxon>Magnoliopsida</taxon>
        <taxon>eudicotyledons</taxon>
        <taxon>Gunneridae</taxon>
        <taxon>Pentapetalae</taxon>
        <taxon>rosids</taxon>
        <taxon>malvids</taxon>
        <taxon>Sapindales</taxon>
        <taxon>Anacardiaceae</taxon>
        <taxon>Pistacia</taxon>
    </lineage>
</organism>
<dbReference type="Proteomes" id="UP001164250">
    <property type="component" value="Chromosome 9"/>
</dbReference>
<proteinExistence type="predicted"/>
<gene>
    <name evidence="1" type="ORF">Patl1_32281</name>
</gene>
<evidence type="ECO:0000313" key="1">
    <source>
        <dbReference type="EMBL" id="KAJ0088372.1"/>
    </source>
</evidence>
<protein>
    <submittedName>
        <fullName evidence="1">Uncharacterized protein</fullName>
    </submittedName>
</protein>
<comment type="caution">
    <text evidence="1">The sequence shown here is derived from an EMBL/GenBank/DDBJ whole genome shotgun (WGS) entry which is preliminary data.</text>
</comment>
<sequence>MSPAMAFSTSDEMRKTNDDDDHHVTESQYQKGVKHLHEIGISRVPRRYILPDSDRPNAVYKRANHLNDATPNLKLPIIEFSELLGPNRVQVLKSIAKACEEYGFFQIVNHGIPLEVISNMIDVSSRFFALPFEERAKYMSSDMKAPVRYGTSFNQNKDSVFCWRDFLKLMCHPTEDVLPLWPSSPADWRRLAAAYAKETNYLFLMLVEAILESLGVWGATMNKTEEDDEILNKFEDGSQLMVVNYYPPCPQPDLTLGMPPHSDYGFLTLLLQDEVEGLQIQYKDQWVTVEPIPNSFVVNVGDHLEIFSNGRYKSVLHRVLVNSAKSRISVASLHSLPINSMVTPSPKLIDKANPRRYKDTDFASFLEYISSCEPKRKNFLETRKLNN</sequence>
<dbReference type="EMBL" id="CM047905">
    <property type="protein sequence ID" value="KAJ0088372.1"/>
    <property type="molecule type" value="Genomic_DNA"/>
</dbReference>
<accession>A0ACC1ANW0</accession>
<name>A0ACC1ANW0_9ROSI</name>